<protein>
    <submittedName>
        <fullName evidence="1">Uncharacterized protein</fullName>
    </submittedName>
</protein>
<evidence type="ECO:0000313" key="4">
    <source>
        <dbReference type="Proteomes" id="UP000429607"/>
    </source>
</evidence>
<dbReference type="AlphaFoldDB" id="A0A6A3NWJ5"/>
<sequence length="98" mass="10756">MRVRAAHSARTAAELAAFSDFLLQVGEGRHEVNRALGGDYMKLPRDMLVENPPEERDEDAEIAPGAAPIGLTRIVDVMYADINNPAIATDDYFANRTI</sequence>
<evidence type="ECO:0000313" key="2">
    <source>
        <dbReference type="EMBL" id="KAE9050627.1"/>
    </source>
</evidence>
<dbReference type="Proteomes" id="UP000429607">
    <property type="component" value="Unassembled WGS sequence"/>
</dbReference>
<name>A0A6A3NWJ5_9STRA</name>
<evidence type="ECO:0000313" key="6">
    <source>
        <dbReference type="Proteomes" id="UP000435112"/>
    </source>
</evidence>
<dbReference type="EMBL" id="QXFU01000071">
    <property type="protein sequence ID" value="KAE9045519.1"/>
    <property type="molecule type" value="Genomic_DNA"/>
</dbReference>
<gene>
    <name evidence="2" type="ORF">PR001_g2222</name>
    <name evidence="1" type="ORF">PR002_g2173</name>
    <name evidence="3" type="ORF">PR003_g23036</name>
</gene>
<dbReference type="OrthoDB" id="126875at2759"/>
<organism evidence="1 6">
    <name type="scientific">Phytophthora rubi</name>
    <dbReference type="NCBI Taxonomy" id="129364"/>
    <lineage>
        <taxon>Eukaryota</taxon>
        <taxon>Sar</taxon>
        <taxon>Stramenopiles</taxon>
        <taxon>Oomycota</taxon>
        <taxon>Peronosporomycetes</taxon>
        <taxon>Peronosporales</taxon>
        <taxon>Peronosporaceae</taxon>
        <taxon>Phytophthora</taxon>
    </lineage>
</organism>
<keyword evidence="5" id="KW-1185">Reference proteome</keyword>
<dbReference type="Proteomes" id="UP000435112">
    <property type="component" value="Unassembled WGS sequence"/>
</dbReference>
<dbReference type="EMBL" id="QXFT01002375">
    <property type="protein sequence ID" value="KAE9299303.1"/>
    <property type="molecule type" value="Genomic_DNA"/>
</dbReference>
<evidence type="ECO:0000313" key="1">
    <source>
        <dbReference type="EMBL" id="KAE9045519.1"/>
    </source>
</evidence>
<dbReference type="Proteomes" id="UP000434957">
    <property type="component" value="Unassembled WGS sequence"/>
</dbReference>
<comment type="caution">
    <text evidence="1">The sequence shown here is derived from an EMBL/GenBank/DDBJ whole genome shotgun (WGS) entry which is preliminary data.</text>
</comment>
<accession>A0A6A3NWJ5</accession>
<evidence type="ECO:0000313" key="5">
    <source>
        <dbReference type="Proteomes" id="UP000434957"/>
    </source>
</evidence>
<evidence type="ECO:0000313" key="3">
    <source>
        <dbReference type="EMBL" id="KAE9299303.1"/>
    </source>
</evidence>
<dbReference type="EMBL" id="QXFV01000073">
    <property type="protein sequence ID" value="KAE9050627.1"/>
    <property type="molecule type" value="Genomic_DNA"/>
</dbReference>
<reference evidence="4 6" key="1">
    <citation type="submission" date="2018-09" db="EMBL/GenBank/DDBJ databases">
        <title>Genomic investigation of the strawberry pathogen Phytophthora fragariae indicates pathogenicity is determined by transcriptional variation in three key races.</title>
        <authorList>
            <person name="Adams T.M."/>
            <person name="Armitage A.D."/>
            <person name="Sobczyk M.K."/>
            <person name="Bates H.J."/>
            <person name="Dunwell J.M."/>
            <person name="Nellist C.F."/>
            <person name="Harrison R.J."/>
        </authorList>
    </citation>
    <scope>NUCLEOTIDE SEQUENCE [LARGE SCALE GENOMIC DNA]</scope>
    <source>
        <strain evidence="2 4">SCRP249</strain>
        <strain evidence="1 6">SCRP324</strain>
        <strain evidence="3 5">SCRP333</strain>
    </source>
</reference>
<proteinExistence type="predicted"/>